<dbReference type="Gene3D" id="3.20.20.150">
    <property type="entry name" value="Divalent-metal-dependent TIM barrel enzymes"/>
    <property type="match status" value="1"/>
</dbReference>
<sequence>MIPSTFPFSYGVNEFTTQPWSFEQDIENYVRLGVDTIEVCEIKLDPARMTSQLELLRNSGLKVSSVQPQVRTAVPSVGQPHPERIEDRIKIFRQSIERLAPYAPGAVFVTNTGPAPRGNMVEAIQQSILFHQELASIADYHGVKIALEPLNPTLLNQETAIWTYKQALDLVQEINRNNVGICLDLWNLWQDAHLIRGIHSSPEKIFLLQVSDWRTPRSNADRRSVGTGAIPTGELLHAVYNAGYRGPCVLEIFSHNVPDSLYNTDLNKLILDNRSALEQAWRSKWASKWTS</sequence>
<comment type="caution">
    <text evidence="2">The sequence shown here is derived from an EMBL/GenBank/DDBJ whole genome shotgun (WGS) entry which is preliminary data.</text>
</comment>
<keyword evidence="3" id="KW-1185">Reference proteome</keyword>
<dbReference type="InterPro" id="IPR013022">
    <property type="entry name" value="Xyl_isomerase-like_TIM-brl"/>
</dbReference>
<dbReference type="SUPFAM" id="SSF51658">
    <property type="entry name" value="Xylose isomerase-like"/>
    <property type="match status" value="1"/>
</dbReference>
<dbReference type="PANTHER" id="PTHR12110">
    <property type="entry name" value="HYDROXYPYRUVATE ISOMERASE"/>
    <property type="match status" value="1"/>
</dbReference>
<dbReference type="Proteomes" id="UP000440978">
    <property type="component" value="Unassembled WGS sequence"/>
</dbReference>
<dbReference type="EMBL" id="WNHB01000008">
    <property type="protein sequence ID" value="MTT31719.1"/>
    <property type="molecule type" value="Genomic_DNA"/>
</dbReference>
<evidence type="ECO:0000313" key="3">
    <source>
        <dbReference type="Proteomes" id="UP000440978"/>
    </source>
</evidence>
<protein>
    <submittedName>
        <fullName evidence="2">TIM barrel protein</fullName>
    </submittedName>
</protein>
<evidence type="ECO:0000259" key="1">
    <source>
        <dbReference type="Pfam" id="PF01261"/>
    </source>
</evidence>
<dbReference type="InterPro" id="IPR050312">
    <property type="entry name" value="IolE/XylAMocC-like"/>
</dbReference>
<dbReference type="Pfam" id="PF01261">
    <property type="entry name" value="AP_endonuc_2"/>
    <property type="match status" value="1"/>
</dbReference>
<dbReference type="RefSeq" id="WP_155218008.1">
    <property type="nucleotide sequence ID" value="NZ_WNHB01000008.1"/>
</dbReference>
<organism evidence="2 3">
    <name type="scientific">Terrilactibacillus tamarindi</name>
    <dbReference type="NCBI Taxonomy" id="2599694"/>
    <lineage>
        <taxon>Bacteria</taxon>
        <taxon>Bacillati</taxon>
        <taxon>Bacillota</taxon>
        <taxon>Bacilli</taxon>
        <taxon>Bacillales</taxon>
        <taxon>Bacillaceae</taxon>
        <taxon>Terrilactibacillus</taxon>
    </lineage>
</organism>
<proteinExistence type="predicted"/>
<evidence type="ECO:0000313" key="2">
    <source>
        <dbReference type="EMBL" id="MTT31719.1"/>
    </source>
</evidence>
<dbReference type="OrthoDB" id="2817989at2"/>
<name>A0A6N8CNL1_9BACI</name>
<dbReference type="PANTHER" id="PTHR12110:SF52">
    <property type="entry name" value="XYLOSE ISOMERASE"/>
    <property type="match status" value="1"/>
</dbReference>
<gene>
    <name evidence="2" type="ORF">GMB86_06795</name>
</gene>
<dbReference type="AlphaFoldDB" id="A0A6N8CNL1"/>
<accession>A0A6N8CNL1</accession>
<reference evidence="2 3" key="1">
    <citation type="submission" date="2019-11" db="EMBL/GenBank/DDBJ databases">
        <title>Terrilactibacillus tamarindus sp. nov. BCM23-1 isolated from bark of Tamarindus indica.</title>
        <authorList>
            <person name="Kingkaew E."/>
            <person name="Tanasupawat S."/>
        </authorList>
    </citation>
    <scope>NUCLEOTIDE SEQUENCE [LARGE SCALE GENOMIC DNA]</scope>
    <source>
        <strain evidence="2 3">BCM23-1</strain>
    </source>
</reference>
<feature type="domain" description="Xylose isomerase-like TIM barrel" evidence="1">
    <location>
        <begin position="29"/>
        <end position="263"/>
    </location>
</feature>
<dbReference type="InterPro" id="IPR036237">
    <property type="entry name" value="Xyl_isomerase-like_sf"/>
</dbReference>